<protein>
    <submittedName>
        <fullName evidence="3">Uncharacterized protein</fullName>
    </submittedName>
</protein>
<sequence>MWKKLGYIFCLSSGFNFVLFQPLLVHLKFGKLNVELEPERVPAASKACLAVGIIHLLIVVLSLLYLNGVIKFNPIHYFMRVLNMAGRHGPATGQNRYRMFTEYHFESQIPASPSDDHNSNVEQDNTSPLLDNSVSSRRVDGPQTKIPIPPYVNVSRTHSSTSVVNLPEPTHSVDSMAVNRSTDDNIKKKPSIELIDLN</sequence>
<evidence type="ECO:0000313" key="3">
    <source>
        <dbReference type="EMBL" id="ABB86774.1"/>
    </source>
</evidence>
<feature type="region of interest" description="Disordered" evidence="1">
    <location>
        <begin position="110"/>
        <end position="152"/>
    </location>
</feature>
<proteinExistence type="evidence at transcript level"/>
<feature type="compositionally biased region" description="Polar residues" evidence="1">
    <location>
        <begin position="120"/>
        <end position="136"/>
    </location>
</feature>
<dbReference type="AlphaFoldDB" id="Q2VA73"/>
<feature type="transmembrane region" description="Helical" evidence="2">
    <location>
        <begin position="49"/>
        <end position="70"/>
    </location>
</feature>
<feature type="transmembrane region" description="Helical" evidence="2">
    <location>
        <begin position="7"/>
        <end position="29"/>
    </location>
</feature>
<keyword evidence="2" id="KW-1133">Transmembrane helix</keyword>
<organism evidence="3">
    <name type="scientific">Theileria lestoquardi</name>
    <dbReference type="NCBI Taxonomy" id="77054"/>
    <lineage>
        <taxon>Eukaryota</taxon>
        <taxon>Sar</taxon>
        <taxon>Alveolata</taxon>
        <taxon>Apicomplexa</taxon>
        <taxon>Aconoidasida</taxon>
        <taxon>Piroplasmida</taxon>
        <taxon>Theileriidae</taxon>
        <taxon>Theileria</taxon>
    </lineage>
</organism>
<keyword evidence="2" id="KW-0472">Membrane</keyword>
<evidence type="ECO:0000256" key="2">
    <source>
        <dbReference type="SAM" id="Phobius"/>
    </source>
</evidence>
<keyword evidence="2" id="KW-0812">Transmembrane</keyword>
<reference evidence="3" key="1">
    <citation type="submission" date="2005-11" db="EMBL/GenBank/DDBJ databases">
        <title>Random sequencing of a Theileria lestoquardi schizont cDNA bank.</title>
        <authorList>
            <person name="Bakheit M.A."/>
            <person name="Seitzer U."/>
            <person name="Ahmed J.S."/>
        </authorList>
    </citation>
    <scope>NUCLEOTIDE SEQUENCE</scope>
</reference>
<name>Q2VA73_THELE</name>
<dbReference type="EMBL" id="DQ278170">
    <property type="protein sequence ID" value="ABB86774.1"/>
    <property type="molecule type" value="mRNA"/>
</dbReference>
<accession>Q2VA73</accession>
<evidence type="ECO:0000256" key="1">
    <source>
        <dbReference type="SAM" id="MobiDB-lite"/>
    </source>
</evidence>